<dbReference type="GO" id="GO:0005509">
    <property type="term" value="F:calcium ion binding"/>
    <property type="evidence" value="ECO:0007669"/>
    <property type="project" value="InterPro"/>
</dbReference>
<dbReference type="Pfam" id="PF13202">
    <property type="entry name" value="EF-hand_5"/>
    <property type="match status" value="2"/>
</dbReference>
<dbReference type="Gene3D" id="1.10.238.10">
    <property type="entry name" value="EF-hand"/>
    <property type="match status" value="1"/>
</dbReference>
<evidence type="ECO:0000313" key="5">
    <source>
        <dbReference type="Proteomes" id="UP000052052"/>
    </source>
</evidence>
<dbReference type="AlphaFoldDB" id="A0A0R0CGV4"/>
<keyword evidence="2" id="KW-0732">Signal</keyword>
<dbReference type="InterPro" id="IPR011992">
    <property type="entry name" value="EF-hand-dom_pair"/>
</dbReference>
<dbReference type="PROSITE" id="PS00018">
    <property type="entry name" value="EF_HAND_1"/>
    <property type="match status" value="1"/>
</dbReference>
<dbReference type="EMBL" id="LDJL01000012">
    <property type="protein sequence ID" value="KRG68587.1"/>
    <property type="molecule type" value="Genomic_DNA"/>
</dbReference>
<dbReference type="SUPFAM" id="SSF47473">
    <property type="entry name" value="EF-hand"/>
    <property type="match status" value="1"/>
</dbReference>
<sequence>MKNNNRNSLMGVLALSAVLAMPAAFAQEQSTDAAATQPTEQATGAAEQSAQQSTQSASQGKQGWADIDVDGDGSISKSEATVNASLTQVFDQADGNADGMLTAEEYKAFVDNNQNQPQQ</sequence>
<gene>
    <name evidence="4" type="ORF">ABB29_12390</name>
</gene>
<dbReference type="OrthoDB" id="6310942at2"/>
<feature type="compositionally biased region" description="Low complexity" evidence="1">
    <location>
        <begin position="40"/>
        <end position="60"/>
    </location>
</feature>
<feature type="signal peptide" evidence="2">
    <location>
        <begin position="1"/>
        <end position="26"/>
    </location>
</feature>
<evidence type="ECO:0000259" key="3">
    <source>
        <dbReference type="PROSITE" id="PS50222"/>
    </source>
</evidence>
<feature type="domain" description="EF-hand" evidence="3">
    <location>
        <begin position="81"/>
        <end position="116"/>
    </location>
</feature>
<reference evidence="4 5" key="1">
    <citation type="submission" date="2015-05" db="EMBL/GenBank/DDBJ databases">
        <title>Genome sequencing and analysis of members of genus Stenotrophomonas.</title>
        <authorList>
            <person name="Patil P.P."/>
            <person name="Midha S."/>
            <person name="Patil P.B."/>
        </authorList>
    </citation>
    <scope>NUCLEOTIDE SEQUENCE [LARGE SCALE GENOMIC DNA]</scope>
    <source>
        <strain evidence="4 5">DSM 21858</strain>
    </source>
</reference>
<evidence type="ECO:0000256" key="2">
    <source>
        <dbReference type="SAM" id="SignalP"/>
    </source>
</evidence>
<dbReference type="RefSeq" id="WP_057659549.1">
    <property type="nucleotide sequence ID" value="NZ_LDJL01000012.1"/>
</dbReference>
<dbReference type="PATRIC" id="fig|344882.3.peg.852"/>
<proteinExistence type="predicted"/>
<feature type="region of interest" description="Disordered" evidence="1">
    <location>
        <begin position="27"/>
        <end position="76"/>
    </location>
</feature>
<protein>
    <recommendedName>
        <fullName evidence="3">EF-hand domain-containing protein</fullName>
    </recommendedName>
</protein>
<keyword evidence="5" id="KW-1185">Reference proteome</keyword>
<feature type="compositionally biased region" description="Polar residues" evidence="1">
    <location>
        <begin position="27"/>
        <end position="39"/>
    </location>
</feature>
<dbReference type="Proteomes" id="UP000052052">
    <property type="component" value="Unassembled WGS sequence"/>
</dbReference>
<evidence type="ECO:0000256" key="1">
    <source>
        <dbReference type="SAM" id="MobiDB-lite"/>
    </source>
</evidence>
<dbReference type="PROSITE" id="PS50222">
    <property type="entry name" value="EF_HAND_2"/>
    <property type="match status" value="1"/>
</dbReference>
<comment type="caution">
    <text evidence="4">The sequence shown here is derived from an EMBL/GenBank/DDBJ whole genome shotgun (WGS) entry which is preliminary data.</text>
</comment>
<evidence type="ECO:0000313" key="4">
    <source>
        <dbReference type="EMBL" id="KRG68587.1"/>
    </source>
</evidence>
<name>A0A0R0CGV4_9GAMM</name>
<feature type="chain" id="PRO_5006394023" description="EF-hand domain-containing protein" evidence="2">
    <location>
        <begin position="27"/>
        <end position="119"/>
    </location>
</feature>
<dbReference type="InterPro" id="IPR018247">
    <property type="entry name" value="EF_Hand_1_Ca_BS"/>
</dbReference>
<accession>A0A0R0CGV4</accession>
<dbReference type="STRING" id="344882.ABB29_12390"/>
<organism evidence="4 5">
    <name type="scientific">Pseudoxanthomonas dokdonensis</name>
    <dbReference type="NCBI Taxonomy" id="344882"/>
    <lineage>
        <taxon>Bacteria</taxon>
        <taxon>Pseudomonadati</taxon>
        <taxon>Pseudomonadota</taxon>
        <taxon>Gammaproteobacteria</taxon>
        <taxon>Lysobacterales</taxon>
        <taxon>Lysobacteraceae</taxon>
        <taxon>Pseudoxanthomonas</taxon>
    </lineage>
</organism>
<dbReference type="InterPro" id="IPR002048">
    <property type="entry name" value="EF_hand_dom"/>
</dbReference>